<dbReference type="Gene3D" id="3.40.50.300">
    <property type="entry name" value="P-loop containing nucleotide triphosphate hydrolases"/>
    <property type="match status" value="1"/>
</dbReference>
<feature type="compositionally biased region" description="Low complexity" evidence="15">
    <location>
        <begin position="243"/>
        <end position="258"/>
    </location>
</feature>
<evidence type="ECO:0000256" key="9">
    <source>
        <dbReference type="ARBA" id="ARBA00022741"/>
    </source>
</evidence>
<comment type="catalytic activity">
    <reaction evidence="12 14">
        <text>cytidine + ATP = CMP + ADP + H(+)</text>
        <dbReference type="Rhea" id="RHEA:24674"/>
        <dbReference type="ChEBI" id="CHEBI:15378"/>
        <dbReference type="ChEBI" id="CHEBI:17562"/>
        <dbReference type="ChEBI" id="CHEBI:30616"/>
        <dbReference type="ChEBI" id="CHEBI:60377"/>
        <dbReference type="ChEBI" id="CHEBI:456216"/>
        <dbReference type="EC" id="2.7.1.48"/>
    </reaction>
</comment>
<reference evidence="17 18" key="1">
    <citation type="submission" date="2017-12" db="EMBL/GenBank/DDBJ databases">
        <title>Sequencing, de novo assembly and annotation of complete genome of a new Thraustochytrid species, strain FCC1311.</title>
        <authorList>
            <person name="Sedici K."/>
            <person name="Godart F."/>
            <person name="Aiese Cigliano R."/>
            <person name="Sanseverino W."/>
            <person name="Barakat M."/>
            <person name="Ortet P."/>
            <person name="Marechal E."/>
            <person name="Cagnac O."/>
            <person name="Amato A."/>
        </authorList>
    </citation>
    <scope>NUCLEOTIDE SEQUENCE [LARGE SCALE GENOMIC DNA]</scope>
</reference>
<dbReference type="EMBL" id="BEYU01000005">
    <property type="protein sequence ID" value="GBG24241.1"/>
    <property type="molecule type" value="Genomic_DNA"/>
</dbReference>
<evidence type="ECO:0000256" key="10">
    <source>
        <dbReference type="ARBA" id="ARBA00022777"/>
    </source>
</evidence>
<dbReference type="GO" id="GO:0005737">
    <property type="term" value="C:cytoplasm"/>
    <property type="evidence" value="ECO:0007669"/>
    <property type="project" value="UniProtKB-SubCell"/>
</dbReference>
<dbReference type="OrthoDB" id="10257085at2759"/>
<dbReference type="GO" id="GO:0004849">
    <property type="term" value="F:uridine kinase activity"/>
    <property type="evidence" value="ECO:0007669"/>
    <property type="project" value="UniProtKB-EC"/>
</dbReference>
<evidence type="ECO:0000313" key="17">
    <source>
        <dbReference type="EMBL" id="GBG24241.1"/>
    </source>
</evidence>
<evidence type="ECO:0000256" key="4">
    <source>
        <dbReference type="ARBA" id="ARBA00005408"/>
    </source>
</evidence>
<comment type="pathway">
    <text evidence="3 14">Pyrimidine metabolism; CTP biosynthesis via salvage pathway; CTP from cytidine: step 1/3.</text>
</comment>
<dbReference type="PANTHER" id="PTHR10285">
    <property type="entry name" value="URIDINE KINASE"/>
    <property type="match status" value="1"/>
</dbReference>
<sequence length="280" mass="30584">MAAEAAVAGMAEAAEARTRRPLVIGIAGGSGSGKTSISDAVVERIGTKNVTKITHDSYYRDLGEASFEERKKTNFDHPSALETELLVKHLRDLRAGRSVEMPVYDFTTHSRRKDETVTISPTPVIIVDGILIFSEEELRDLFDIKIFVDTDADIRFIRRLRRDTLERGRSSEEVAKQYLTTVRPMHIQFVEPTKRYADIIIPEGGYDSHVAMDMLIAHMNMSISSNAGDGTVASPATRSLANGSPRSSEPASGPGSASLDISLDTTKHAEASGEVSTSWC</sequence>
<evidence type="ECO:0000256" key="2">
    <source>
        <dbReference type="ARBA" id="ARBA00004690"/>
    </source>
</evidence>
<feature type="region of interest" description="Disordered" evidence="15">
    <location>
        <begin position="230"/>
        <end position="280"/>
    </location>
</feature>
<keyword evidence="9 14" id="KW-0547">Nucleotide-binding</keyword>
<comment type="caution">
    <text evidence="17">The sequence shown here is derived from an EMBL/GenBank/DDBJ whole genome shotgun (WGS) entry which is preliminary data.</text>
</comment>
<dbReference type="UniPathway" id="UPA00579">
    <property type="reaction ID" value="UER00640"/>
</dbReference>
<evidence type="ECO:0000256" key="15">
    <source>
        <dbReference type="SAM" id="MobiDB-lite"/>
    </source>
</evidence>
<keyword evidence="18" id="KW-1185">Reference proteome</keyword>
<evidence type="ECO:0000259" key="16">
    <source>
        <dbReference type="Pfam" id="PF00485"/>
    </source>
</evidence>
<dbReference type="GO" id="GO:0044206">
    <property type="term" value="P:UMP salvage"/>
    <property type="evidence" value="ECO:0007669"/>
    <property type="project" value="UniProtKB-UniPathway"/>
</dbReference>
<dbReference type="SUPFAM" id="SSF52540">
    <property type="entry name" value="P-loop containing nucleoside triphosphate hydrolases"/>
    <property type="match status" value="1"/>
</dbReference>
<dbReference type="NCBIfam" id="NF004018">
    <property type="entry name" value="PRK05480.1"/>
    <property type="match status" value="1"/>
</dbReference>
<proteinExistence type="inferred from homology"/>
<keyword evidence="8 14" id="KW-0808">Transferase</keyword>
<evidence type="ECO:0000256" key="13">
    <source>
        <dbReference type="ARBA" id="ARBA00048909"/>
    </source>
</evidence>
<dbReference type="GO" id="GO:0044211">
    <property type="term" value="P:CTP salvage"/>
    <property type="evidence" value="ECO:0007669"/>
    <property type="project" value="UniProtKB-UniPathway"/>
</dbReference>
<evidence type="ECO:0000256" key="7">
    <source>
        <dbReference type="ARBA" id="ARBA00022490"/>
    </source>
</evidence>
<keyword evidence="11 14" id="KW-0067">ATP-binding</keyword>
<dbReference type="AlphaFoldDB" id="A0A2R5G874"/>
<keyword evidence="10 14" id="KW-0418">Kinase</keyword>
<feature type="compositionally biased region" description="Polar residues" evidence="15">
    <location>
        <begin position="230"/>
        <end position="242"/>
    </location>
</feature>
<dbReference type="InterPro" id="IPR026008">
    <property type="entry name" value="Uridine_kinase"/>
</dbReference>
<feature type="domain" description="Phosphoribulokinase/uridine kinase" evidence="16">
    <location>
        <begin position="23"/>
        <end position="204"/>
    </location>
</feature>
<dbReference type="UniPathway" id="UPA00574">
    <property type="reaction ID" value="UER00637"/>
</dbReference>
<gene>
    <name evidence="17" type="ORF">FCC1311_004592</name>
</gene>
<keyword evidence="7" id="KW-0963">Cytoplasm</keyword>
<comment type="catalytic activity">
    <reaction evidence="13 14">
        <text>uridine + ATP = UMP + ADP + H(+)</text>
        <dbReference type="Rhea" id="RHEA:16825"/>
        <dbReference type="ChEBI" id="CHEBI:15378"/>
        <dbReference type="ChEBI" id="CHEBI:16704"/>
        <dbReference type="ChEBI" id="CHEBI:30616"/>
        <dbReference type="ChEBI" id="CHEBI:57865"/>
        <dbReference type="ChEBI" id="CHEBI:456216"/>
        <dbReference type="EC" id="2.7.1.48"/>
    </reaction>
</comment>
<accession>A0A2R5G874</accession>
<evidence type="ECO:0000256" key="12">
    <source>
        <dbReference type="ARBA" id="ARBA00047436"/>
    </source>
</evidence>
<name>A0A2R5G874_9STRA</name>
<evidence type="ECO:0000256" key="6">
    <source>
        <dbReference type="ARBA" id="ARBA00021478"/>
    </source>
</evidence>
<dbReference type="InterPro" id="IPR006083">
    <property type="entry name" value="PRK/URK"/>
</dbReference>
<dbReference type="Pfam" id="PF00485">
    <property type="entry name" value="PRK"/>
    <property type="match status" value="1"/>
</dbReference>
<evidence type="ECO:0000256" key="14">
    <source>
        <dbReference type="RuleBase" id="RU003825"/>
    </source>
</evidence>
<protein>
    <recommendedName>
        <fullName evidence="6 14">Uridine kinase</fullName>
        <ecNumber evidence="5 14">2.7.1.48</ecNumber>
    </recommendedName>
</protein>
<dbReference type="InterPro" id="IPR000764">
    <property type="entry name" value="Uridine_kinase-like"/>
</dbReference>
<comment type="subcellular location">
    <subcellularLocation>
        <location evidence="1">Cytoplasm</location>
    </subcellularLocation>
</comment>
<comment type="similarity">
    <text evidence="4 14">Belongs to the uridine kinase family.</text>
</comment>
<evidence type="ECO:0000313" key="18">
    <source>
        <dbReference type="Proteomes" id="UP000241890"/>
    </source>
</evidence>
<comment type="pathway">
    <text evidence="2 14">Pyrimidine metabolism; UMP biosynthesis via salvage pathway; UMP from uridine: step 1/1.</text>
</comment>
<dbReference type="PRINTS" id="PR00988">
    <property type="entry name" value="URIDINKINASE"/>
</dbReference>
<evidence type="ECO:0000256" key="8">
    <source>
        <dbReference type="ARBA" id="ARBA00022679"/>
    </source>
</evidence>
<dbReference type="InParanoid" id="A0A2R5G874"/>
<dbReference type="GO" id="GO:0005524">
    <property type="term" value="F:ATP binding"/>
    <property type="evidence" value="ECO:0007669"/>
    <property type="project" value="UniProtKB-KW"/>
</dbReference>
<dbReference type="EC" id="2.7.1.48" evidence="5 14"/>
<dbReference type="HAMAP" id="MF_00551">
    <property type="entry name" value="Uridine_kinase"/>
    <property type="match status" value="1"/>
</dbReference>
<dbReference type="NCBIfam" id="TIGR00235">
    <property type="entry name" value="udk"/>
    <property type="match status" value="1"/>
</dbReference>
<dbReference type="GO" id="GO:0043771">
    <property type="term" value="F:cytidine kinase activity"/>
    <property type="evidence" value="ECO:0007669"/>
    <property type="project" value="RHEA"/>
</dbReference>
<evidence type="ECO:0000256" key="5">
    <source>
        <dbReference type="ARBA" id="ARBA00012137"/>
    </source>
</evidence>
<evidence type="ECO:0000256" key="11">
    <source>
        <dbReference type="ARBA" id="ARBA00022840"/>
    </source>
</evidence>
<dbReference type="Proteomes" id="UP000241890">
    <property type="component" value="Unassembled WGS sequence"/>
</dbReference>
<evidence type="ECO:0000256" key="3">
    <source>
        <dbReference type="ARBA" id="ARBA00004784"/>
    </source>
</evidence>
<evidence type="ECO:0000256" key="1">
    <source>
        <dbReference type="ARBA" id="ARBA00004496"/>
    </source>
</evidence>
<dbReference type="InterPro" id="IPR027417">
    <property type="entry name" value="P-loop_NTPase"/>
</dbReference>
<organism evidence="17 18">
    <name type="scientific">Hondaea fermentalgiana</name>
    <dbReference type="NCBI Taxonomy" id="2315210"/>
    <lineage>
        <taxon>Eukaryota</taxon>
        <taxon>Sar</taxon>
        <taxon>Stramenopiles</taxon>
        <taxon>Bigyra</taxon>
        <taxon>Labyrinthulomycetes</taxon>
        <taxon>Thraustochytrida</taxon>
        <taxon>Thraustochytriidae</taxon>
        <taxon>Hondaea</taxon>
    </lineage>
</organism>
<dbReference type="CDD" id="cd02023">
    <property type="entry name" value="UMPK"/>
    <property type="match status" value="1"/>
</dbReference>